<evidence type="ECO:0000259" key="1">
    <source>
        <dbReference type="SMART" id="SM00642"/>
    </source>
</evidence>
<dbReference type="SUPFAM" id="SSF51445">
    <property type="entry name" value="(Trans)glycosidases"/>
    <property type="match status" value="1"/>
</dbReference>
<gene>
    <name evidence="2" type="ORF">P7M32_07745</name>
</gene>
<dbReference type="SMART" id="SM00642">
    <property type="entry name" value="Aamy"/>
    <property type="match status" value="1"/>
</dbReference>
<dbReference type="InterPro" id="IPR006047">
    <property type="entry name" value="GH13_cat_dom"/>
</dbReference>
<evidence type="ECO:0000313" key="2">
    <source>
        <dbReference type="EMBL" id="MDG2946322.1"/>
    </source>
</evidence>
<feature type="domain" description="Glycosyl hydrolase family 13 catalytic" evidence="1">
    <location>
        <begin position="27"/>
        <end position="348"/>
    </location>
</feature>
<comment type="caution">
    <text evidence="2">The sequence shown here is derived from an EMBL/GenBank/DDBJ whole genome shotgun (WGS) entry which is preliminary data.</text>
</comment>
<dbReference type="PANTHER" id="PTHR47786">
    <property type="entry name" value="ALPHA-1,4-GLUCAN:MALTOSE-1-PHOSPHATE MALTOSYLTRANSFERASE"/>
    <property type="match status" value="1"/>
</dbReference>
<organism evidence="2 3">
    <name type="scientific">Exercitatus varius</name>
    <dbReference type="NCBI Taxonomy" id="67857"/>
    <lineage>
        <taxon>Bacteria</taxon>
        <taxon>Pseudomonadati</taxon>
        <taxon>Pseudomonadota</taxon>
        <taxon>Gammaproteobacteria</taxon>
        <taxon>Pasteurellales</taxon>
        <taxon>Pasteurellaceae</taxon>
        <taxon>Exercitatus</taxon>
    </lineage>
</organism>
<dbReference type="Pfam" id="PF00128">
    <property type="entry name" value="Alpha-amylase"/>
    <property type="match status" value="1"/>
</dbReference>
<dbReference type="Gene3D" id="3.20.20.80">
    <property type="entry name" value="Glycosidases"/>
    <property type="match status" value="1"/>
</dbReference>
<evidence type="ECO:0000313" key="3">
    <source>
        <dbReference type="Proteomes" id="UP001216057"/>
    </source>
</evidence>
<dbReference type="CDD" id="cd11313">
    <property type="entry name" value="AmyAc_arch_bac_AmyA"/>
    <property type="match status" value="1"/>
</dbReference>
<dbReference type="InterPro" id="IPR017853">
    <property type="entry name" value="GH"/>
</dbReference>
<dbReference type="SUPFAM" id="SSF51011">
    <property type="entry name" value="Glycosyl hydrolase domain"/>
    <property type="match status" value="1"/>
</dbReference>
<keyword evidence="3" id="KW-1185">Reference proteome</keyword>
<dbReference type="EMBL" id="JARQTX010000007">
    <property type="protein sequence ID" value="MDG2946322.1"/>
    <property type="molecule type" value="Genomic_DNA"/>
</dbReference>
<dbReference type="Proteomes" id="UP001216057">
    <property type="component" value="Unassembled WGS sequence"/>
</dbReference>
<accession>A0ABT6EVP1</accession>
<protein>
    <submittedName>
        <fullName evidence="2">Alpha-amylase family glycosyl hydrolase</fullName>
    </submittedName>
</protein>
<dbReference type="Gene3D" id="2.60.40.1180">
    <property type="entry name" value="Golgi alpha-mannosidase II"/>
    <property type="match status" value="1"/>
</dbReference>
<keyword evidence="2" id="KW-0378">Hydrolase</keyword>
<proteinExistence type="predicted"/>
<dbReference type="InterPro" id="IPR013780">
    <property type="entry name" value="Glyco_hydro_b"/>
</dbReference>
<dbReference type="GO" id="GO:0016787">
    <property type="term" value="F:hydrolase activity"/>
    <property type="evidence" value="ECO:0007669"/>
    <property type="project" value="UniProtKB-KW"/>
</dbReference>
<reference evidence="2 3" key="1">
    <citation type="submission" date="2023-03" db="EMBL/GenBank/DDBJ databases">
        <title>Classification of Bisgaard taxon 6 and taxon 10 as Exercitatus varius gen. nov., spec. nov.</title>
        <authorList>
            <person name="Christensen H."/>
        </authorList>
    </citation>
    <scope>NUCLEOTIDE SEQUENCE [LARGE SCALE GENOMIC DNA]</scope>
    <source>
        <strain evidence="2 3">23350_01</strain>
    </source>
</reference>
<sequence length="443" mass="51733">MCLSVYQAKPYVELKHPEWAESAVIYQVNIRHFTKEGTFEAFRAHLPRLKDLGVDILWLMPIHPIGELNRKGSLGSPYAVKDYYAVNAEFGTAEDLHRLINDIHALGMFVILDWVANHSAWDNSLTQSHPEWYSKNKQGNFQPTPWYDWDDIIEFDYTNPGLRQYMTEAMKYWVINYDIDGFRCDVAGFVPTDFWNQVRFELDMIKPVFMLAEWESRDLHQKAFDMTYGWNLWDKLLAVANGRGYNRHAFPALVEYMAHDVKTFPRDAYRMLFTDNHDKNAWEGNQYLNFSDALGVATVMTVLANGMPLVYSGQEAGLDRSLAFFDKDFIEWKPHPNAELYRTLFSLKHKNRALRNGQRGGEMIRIPNSGDKILSFYRESDGDRAVAILNFSDKRQMLKLQCDGIEGIYIDWFSQRSYQLEISHQVEIEPWGYIVLSQHKIDN</sequence>
<name>A0ABT6EVP1_9PAST</name>
<dbReference type="PANTHER" id="PTHR47786:SF2">
    <property type="entry name" value="GLYCOSYL HYDROLASE FAMILY 13 CATALYTIC DOMAIN-CONTAINING PROTEIN"/>
    <property type="match status" value="1"/>
</dbReference>
<dbReference type="RefSeq" id="WP_317486057.1">
    <property type="nucleotide sequence ID" value="NZ_JARQTX010000007.1"/>
</dbReference>